<dbReference type="InterPro" id="IPR050324">
    <property type="entry name" value="CDP-alcohol_PTase-I"/>
</dbReference>
<reference evidence="20" key="1">
    <citation type="journal article" date="2020" name="Nat. Commun.">
        <title>Large-scale genome sequencing of mycorrhizal fungi provides insights into the early evolution of symbiotic traits.</title>
        <authorList>
            <person name="Miyauchi S."/>
            <person name="Kiss E."/>
            <person name="Kuo A."/>
            <person name="Drula E."/>
            <person name="Kohler A."/>
            <person name="Sanchez-Garcia M."/>
            <person name="Morin E."/>
            <person name="Andreopoulos B."/>
            <person name="Barry K.W."/>
            <person name="Bonito G."/>
            <person name="Buee M."/>
            <person name="Carver A."/>
            <person name="Chen C."/>
            <person name="Cichocki N."/>
            <person name="Clum A."/>
            <person name="Culley D."/>
            <person name="Crous P.W."/>
            <person name="Fauchery L."/>
            <person name="Girlanda M."/>
            <person name="Hayes R.D."/>
            <person name="Keri Z."/>
            <person name="LaButti K."/>
            <person name="Lipzen A."/>
            <person name="Lombard V."/>
            <person name="Magnuson J."/>
            <person name="Maillard F."/>
            <person name="Murat C."/>
            <person name="Nolan M."/>
            <person name="Ohm R.A."/>
            <person name="Pangilinan J."/>
            <person name="Pereira M.F."/>
            <person name="Perotto S."/>
            <person name="Peter M."/>
            <person name="Pfister S."/>
            <person name="Riley R."/>
            <person name="Sitrit Y."/>
            <person name="Stielow J.B."/>
            <person name="Szollosi G."/>
            <person name="Zifcakova L."/>
            <person name="Stursova M."/>
            <person name="Spatafora J.W."/>
            <person name="Tedersoo L."/>
            <person name="Vaario L.M."/>
            <person name="Yamada A."/>
            <person name="Yan M."/>
            <person name="Wang P."/>
            <person name="Xu J."/>
            <person name="Bruns T."/>
            <person name="Baldrian P."/>
            <person name="Vilgalys R."/>
            <person name="Dunand C."/>
            <person name="Henrissat B."/>
            <person name="Grigoriev I.V."/>
            <person name="Hibbett D."/>
            <person name="Nagy L.G."/>
            <person name="Martin F.M."/>
        </authorList>
    </citation>
    <scope>NUCLEOTIDE SEQUENCE</scope>
    <source>
        <strain evidence="20">UH-Tt-Lm1</strain>
    </source>
</reference>
<evidence type="ECO:0000313" key="21">
    <source>
        <dbReference type="Proteomes" id="UP000736335"/>
    </source>
</evidence>
<keyword evidence="13 19" id="KW-0472">Membrane</keyword>
<evidence type="ECO:0000256" key="10">
    <source>
        <dbReference type="ARBA" id="ARBA00022824"/>
    </source>
</evidence>
<evidence type="ECO:0000256" key="14">
    <source>
        <dbReference type="ARBA" id="ARBA00023209"/>
    </source>
</evidence>
<evidence type="ECO:0000256" key="17">
    <source>
        <dbReference type="ARBA" id="ARBA00060701"/>
    </source>
</evidence>
<dbReference type="InterPro" id="IPR000462">
    <property type="entry name" value="CDP-OH_P_trans"/>
</dbReference>
<dbReference type="EMBL" id="WIUZ02000016">
    <property type="protein sequence ID" value="KAF9780555.1"/>
    <property type="molecule type" value="Genomic_DNA"/>
</dbReference>
<keyword evidence="12" id="KW-0443">Lipid metabolism</keyword>
<keyword evidence="7" id="KW-0444">Lipid biosynthesis</keyword>
<reference evidence="20" key="2">
    <citation type="submission" date="2020-11" db="EMBL/GenBank/DDBJ databases">
        <authorList>
            <consortium name="DOE Joint Genome Institute"/>
            <person name="Kuo A."/>
            <person name="Miyauchi S."/>
            <person name="Kiss E."/>
            <person name="Drula E."/>
            <person name="Kohler A."/>
            <person name="Sanchez-Garcia M."/>
            <person name="Andreopoulos B."/>
            <person name="Barry K.W."/>
            <person name="Bonito G."/>
            <person name="Buee M."/>
            <person name="Carver A."/>
            <person name="Chen C."/>
            <person name="Cichocki N."/>
            <person name="Clum A."/>
            <person name="Culley D."/>
            <person name="Crous P.W."/>
            <person name="Fauchery L."/>
            <person name="Girlanda M."/>
            <person name="Hayes R."/>
            <person name="Keri Z."/>
            <person name="Labutti K."/>
            <person name="Lipzen A."/>
            <person name="Lombard V."/>
            <person name="Magnuson J."/>
            <person name="Maillard F."/>
            <person name="Morin E."/>
            <person name="Murat C."/>
            <person name="Nolan M."/>
            <person name="Ohm R."/>
            <person name="Pangilinan J."/>
            <person name="Pereira M."/>
            <person name="Perotto S."/>
            <person name="Peter M."/>
            <person name="Riley R."/>
            <person name="Sitrit Y."/>
            <person name="Stielow B."/>
            <person name="Szollosi G."/>
            <person name="Zifcakova L."/>
            <person name="Stursova M."/>
            <person name="Spatafora J.W."/>
            <person name="Tedersoo L."/>
            <person name="Vaario L.-M."/>
            <person name="Yamada A."/>
            <person name="Yan M."/>
            <person name="Wang P."/>
            <person name="Xu J."/>
            <person name="Bruns T."/>
            <person name="Baldrian P."/>
            <person name="Vilgalys R."/>
            <person name="Henrissat B."/>
            <person name="Grigoriev I.V."/>
            <person name="Hibbett D."/>
            <person name="Nagy L.G."/>
            <person name="Martin F.M."/>
        </authorList>
    </citation>
    <scope>NUCLEOTIDE SEQUENCE</scope>
    <source>
        <strain evidence="20">UH-Tt-Lm1</strain>
    </source>
</reference>
<keyword evidence="10" id="KW-0256">Endoplasmic reticulum</keyword>
<evidence type="ECO:0000256" key="8">
    <source>
        <dbReference type="ARBA" id="ARBA00022679"/>
    </source>
</evidence>
<keyword evidence="21" id="KW-1185">Reference proteome</keyword>
<dbReference type="GO" id="GO:0006659">
    <property type="term" value="P:phosphatidylserine biosynthetic process"/>
    <property type="evidence" value="ECO:0007669"/>
    <property type="project" value="UniProtKB-ARBA"/>
</dbReference>
<sequence>MTRQGKKSNLGTEPVEGEAKGHALRQYNDTHGHFSLVRNFHLADLVTIMNGVCGAFSIFSSARYLVTKDPNYLWTALWLPLAGCMFDLFDGKIARWRKASSMLGQELDSLADLISFGVAPGLLAFVIGLRTWLDTVVLTGFICCGLARLARFNATVALIPKDGSGKSSYFEGLPIPSSLFLVCMLSYWQWKGWTIDTEGIPLGQITLLGKTGGDGDMHVVSLIFAAWAAAMVSKTLRVPKP</sequence>
<dbReference type="PROSITE" id="PS00379">
    <property type="entry name" value="CDP_ALCOHOL_P_TRANSF"/>
    <property type="match status" value="1"/>
</dbReference>
<dbReference type="PANTHER" id="PTHR14269">
    <property type="entry name" value="CDP-DIACYLGLYCEROL--GLYCEROL-3-PHOSPHATE 3-PHOSPHATIDYLTRANSFERASE-RELATED"/>
    <property type="match status" value="1"/>
</dbReference>
<comment type="caution">
    <text evidence="20">The sequence shown here is derived from an EMBL/GenBank/DDBJ whole genome shotgun (WGS) entry which is preliminary data.</text>
</comment>
<evidence type="ECO:0000256" key="12">
    <source>
        <dbReference type="ARBA" id="ARBA00023098"/>
    </source>
</evidence>
<keyword evidence="8 18" id="KW-0808">Transferase</keyword>
<evidence type="ECO:0000256" key="15">
    <source>
        <dbReference type="ARBA" id="ARBA00023264"/>
    </source>
</evidence>
<comment type="catalytic activity">
    <reaction evidence="1">
        <text>a CDP-1,2-diacyl-sn-glycerol + L-serine = a 1,2-diacyl-sn-glycero-3-phospho-L-serine + CMP + H(+)</text>
        <dbReference type="Rhea" id="RHEA:16913"/>
        <dbReference type="ChEBI" id="CHEBI:15378"/>
        <dbReference type="ChEBI" id="CHEBI:33384"/>
        <dbReference type="ChEBI" id="CHEBI:57262"/>
        <dbReference type="ChEBI" id="CHEBI:58332"/>
        <dbReference type="ChEBI" id="CHEBI:60377"/>
        <dbReference type="EC" id="2.7.8.8"/>
    </reaction>
</comment>
<accession>A0A9P6H9I6</accession>
<evidence type="ECO:0000256" key="19">
    <source>
        <dbReference type="SAM" id="Phobius"/>
    </source>
</evidence>
<dbReference type="GO" id="GO:0005789">
    <property type="term" value="C:endoplasmic reticulum membrane"/>
    <property type="evidence" value="ECO:0007669"/>
    <property type="project" value="UniProtKB-SubCell"/>
</dbReference>
<keyword evidence="9 19" id="KW-0812">Transmembrane</keyword>
<dbReference type="OrthoDB" id="448573at2759"/>
<comment type="pathway">
    <text evidence="3">Lipid metabolism.</text>
</comment>
<dbReference type="AlphaFoldDB" id="A0A9P6H9I6"/>
<organism evidence="20 21">
    <name type="scientific">Thelephora terrestris</name>
    <dbReference type="NCBI Taxonomy" id="56493"/>
    <lineage>
        <taxon>Eukaryota</taxon>
        <taxon>Fungi</taxon>
        <taxon>Dikarya</taxon>
        <taxon>Basidiomycota</taxon>
        <taxon>Agaricomycotina</taxon>
        <taxon>Agaricomycetes</taxon>
        <taxon>Thelephorales</taxon>
        <taxon>Thelephoraceae</taxon>
        <taxon>Thelephora</taxon>
    </lineage>
</organism>
<dbReference type="Proteomes" id="UP000736335">
    <property type="component" value="Unassembled WGS sequence"/>
</dbReference>
<dbReference type="NCBIfam" id="TIGR00473">
    <property type="entry name" value="pssA"/>
    <property type="match status" value="1"/>
</dbReference>
<evidence type="ECO:0000256" key="11">
    <source>
        <dbReference type="ARBA" id="ARBA00022989"/>
    </source>
</evidence>
<dbReference type="Pfam" id="PF01066">
    <property type="entry name" value="CDP-OH_P_transf"/>
    <property type="match status" value="1"/>
</dbReference>
<evidence type="ECO:0000256" key="6">
    <source>
        <dbReference type="ARBA" id="ARBA00017171"/>
    </source>
</evidence>
<protein>
    <recommendedName>
        <fullName evidence="6">CDP-diacylglycerol--serine O-phosphatidyltransferase</fullName>
        <ecNumber evidence="5">2.7.8.8</ecNumber>
    </recommendedName>
    <alternativeName>
        <fullName evidence="16">Phosphatidylserine synthase</fullName>
    </alternativeName>
</protein>
<dbReference type="InterPro" id="IPR004533">
    <property type="entry name" value="CDP-diaglyc--ser_O-PTrfase"/>
</dbReference>
<dbReference type="PANTHER" id="PTHR14269:SF61">
    <property type="entry name" value="CDP-DIACYLGLYCEROL--SERINE O-PHOSPHATIDYLTRANSFERASE"/>
    <property type="match status" value="1"/>
</dbReference>
<gene>
    <name evidence="20" type="ORF">BJ322DRAFT_1083729</name>
</gene>
<comment type="similarity">
    <text evidence="4 18">Belongs to the CDP-alcohol phosphatidyltransferase class-I family.</text>
</comment>
<name>A0A9P6H9I6_9AGAM</name>
<evidence type="ECO:0000256" key="16">
    <source>
        <dbReference type="ARBA" id="ARBA00032361"/>
    </source>
</evidence>
<feature type="transmembrane region" description="Helical" evidence="19">
    <location>
        <begin position="72"/>
        <end position="89"/>
    </location>
</feature>
<feature type="transmembrane region" description="Helical" evidence="19">
    <location>
        <begin position="45"/>
        <end position="66"/>
    </location>
</feature>
<evidence type="ECO:0000256" key="18">
    <source>
        <dbReference type="RuleBase" id="RU003750"/>
    </source>
</evidence>
<evidence type="ECO:0000256" key="3">
    <source>
        <dbReference type="ARBA" id="ARBA00005189"/>
    </source>
</evidence>
<comment type="pathway">
    <text evidence="17">Phospholipid metabolism; phosphatidylethanolamine biosynthesis; phosphatidylethanolamine from CDP-diacylglycerol: step 1/2.</text>
</comment>
<evidence type="ECO:0000256" key="9">
    <source>
        <dbReference type="ARBA" id="ARBA00022692"/>
    </source>
</evidence>
<keyword evidence="11 19" id="KW-1133">Transmembrane helix</keyword>
<evidence type="ECO:0000256" key="2">
    <source>
        <dbReference type="ARBA" id="ARBA00004477"/>
    </source>
</evidence>
<dbReference type="InterPro" id="IPR048254">
    <property type="entry name" value="CDP_ALCOHOL_P_TRANSF_CS"/>
</dbReference>
<keyword evidence="14" id="KW-0594">Phospholipid biosynthesis</keyword>
<keyword evidence="15" id="KW-1208">Phospholipid metabolism</keyword>
<dbReference type="EC" id="2.7.8.8" evidence="5"/>
<evidence type="ECO:0000256" key="5">
    <source>
        <dbReference type="ARBA" id="ARBA00013174"/>
    </source>
</evidence>
<evidence type="ECO:0000256" key="4">
    <source>
        <dbReference type="ARBA" id="ARBA00010441"/>
    </source>
</evidence>
<dbReference type="Gene3D" id="1.20.120.1760">
    <property type="match status" value="1"/>
</dbReference>
<dbReference type="InterPro" id="IPR043130">
    <property type="entry name" value="CDP-OH_PTrfase_TM_dom"/>
</dbReference>
<comment type="subcellular location">
    <subcellularLocation>
        <location evidence="2">Endoplasmic reticulum membrane</location>
        <topology evidence="2">Multi-pass membrane protein</topology>
    </subcellularLocation>
</comment>
<proteinExistence type="inferred from homology"/>
<evidence type="ECO:0000313" key="20">
    <source>
        <dbReference type="EMBL" id="KAF9780555.1"/>
    </source>
</evidence>
<feature type="transmembrane region" description="Helical" evidence="19">
    <location>
        <begin position="110"/>
        <end position="129"/>
    </location>
</feature>
<evidence type="ECO:0000256" key="13">
    <source>
        <dbReference type="ARBA" id="ARBA00023136"/>
    </source>
</evidence>
<dbReference type="GO" id="GO:0003882">
    <property type="term" value="F:CDP-diacylglycerol-serine O-phosphatidyltransferase activity"/>
    <property type="evidence" value="ECO:0007669"/>
    <property type="project" value="UniProtKB-EC"/>
</dbReference>
<dbReference type="FunFam" id="1.20.120.1760:FF:000022">
    <property type="entry name" value="CDP-diacylglycerol--serine O-phosphatidyltransferase"/>
    <property type="match status" value="1"/>
</dbReference>
<evidence type="ECO:0000256" key="7">
    <source>
        <dbReference type="ARBA" id="ARBA00022516"/>
    </source>
</evidence>
<evidence type="ECO:0000256" key="1">
    <source>
        <dbReference type="ARBA" id="ARBA00000287"/>
    </source>
</evidence>